<organism evidence="2 3">
    <name type="scientific">Ameca splendens</name>
    <dbReference type="NCBI Taxonomy" id="208324"/>
    <lineage>
        <taxon>Eukaryota</taxon>
        <taxon>Metazoa</taxon>
        <taxon>Chordata</taxon>
        <taxon>Craniata</taxon>
        <taxon>Vertebrata</taxon>
        <taxon>Euteleostomi</taxon>
        <taxon>Actinopterygii</taxon>
        <taxon>Neopterygii</taxon>
        <taxon>Teleostei</taxon>
        <taxon>Neoteleostei</taxon>
        <taxon>Acanthomorphata</taxon>
        <taxon>Ovalentaria</taxon>
        <taxon>Atherinomorphae</taxon>
        <taxon>Cyprinodontiformes</taxon>
        <taxon>Goodeidae</taxon>
        <taxon>Ameca</taxon>
    </lineage>
</organism>
<gene>
    <name evidence="2" type="ORF">AMECASPLE_026329</name>
</gene>
<keyword evidence="1" id="KW-0812">Transmembrane</keyword>
<feature type="transmembrane region" description="Helical" evidence="1">
    <location>
        <begin position="27"/>
        <end position="45"/>
    </location>
</feature>
<keyword evidence="1" id="KW-0472">Membrane</keyword>
<name>A0ABV0XTZ8_9TELE</name>
<dbReference type="EMBL" id="JAHRIP010012081">
    <property type="protein sequence ID" value="MEQ2284902.1"/>
    <property type="molecule type" value="Genomic_DNA"/>
</dbReference>
<keyword evidence="1" id="KW-1133">Transmembrane helix</keyword>
<dbReference type="Proteomes" id="UP001469553">
    <property type="component" value="Unassembled WGS sequence"/>
</dbReference>
<evidence type="ECO:0000256" key="1">
    <source>
        <dbReference type="SAM" id="Phobius"/>
    </source>
</evidence>
<accession>A0ABV0XTZ8</accession>
<proteinExistence type="predicted"/>
<comment type="caution">
    <text evidence="2">The sequence shown here is derived from an EMBL/GenBank/DDBJ whole genome shotgun (WGS) entry which is preliminary data.</text>
</comment>
<protein>
    <submittedName>
        <fullName evidence="2">Uncharacterized protein</fullName>
    </submittedName>
</protein>
<evidence type="ECO:0000313" key="3">
    <source>
        <dbReference type="Proteomes" id="UP001469553"/>
    </source>
</evidence>
<evidence type="ECO:0000313" key="2">
    <source>
        <dbReference type="EMBL" id="MEQ2284902.1"/>
    </source>
</evidence>
<keyword evidence="3" id="KW-1185">Reference proteome</keyword>
<reference evidence="2 3" key="1">
    <citation type="submission" date="2021-06" db="EMBL/GenBank/DDBJ databases">
        <authorList>
            <person name="Palmer J.M."/>
        </authorList>
    </citation>
    <scope>NUCLEOTIDE SEQUENCE [LARGE SCALE GENOMIC DNA]</scope>
    <source>
        <strain evidence="2 3">AS_MEX2019</strain>
        <tissue evidence="2">Muscle</tissue>
    </source>
</reference>
<sequence>MELYLQETYDNLLHATNYKTRFVRKKAYFYISVSGLFVVCFYTSSQASHPIFKLAALLHSSKILHLIVKPALNRSPKGQRQPSVWTTDPKLEKPAEEYLIL</sequence>